<protein>
    <submittedName>
        <fullName evidence="9">HlyD family type I secretion periplasmic adaptor subunit</fullName>
    </submittedName>
</protein>
<feature type="transmembrane region" description="Helical" evidence="7">
    <location>
        <begin position="53"/>
        <end position="71"/>
    </location>
</feature>
<name>A0A3S1C6K5_9CYAN</name>
<accession>A0A3S1C6K5</accession>
<evidence type="ECO:0000256" key="7">
    <source>
        <dbReference type="SAM" id="Phobius"/>
    </source>
</evidence>
<evidence type="ECO:0000313" key="9">
    <source>
        <dbReference type="EMBL" id="RUS96247.1"/>
    </source>
</evidence>
<dbReference type="Pfam" id="PF26002">
    <property type="entry name" value="Beta-barrel_AprE"/>
    <property type="match status" value="1"/>
</dbReference>
<organism evidence="9 10">
    <name type="scientific">Dulcicalothrix desertica PCC 7102</name>
    <dbReference type="NCBI Taxonomy" id="232991"/>
    <lineage>
        <taxon>Bacteria</taxon>
        <taxon>Bacillati</taxon>
        <taxon>Cyanobacteriota</taxon>
        <taxon>Cyanophyceae</taxon>
        <taxon>Nostocales</taxon>
        <taxon>Calotrichaceae</taxon>
        <taxon>Dulcicalothrix</taxon>
    </lineage>
</organism>
<feature type="domain" description="AprE-like beta-barrel" evidence="8">
    <location>
        <begin position="393"/>
        <end position="483"/>
    </location>
</feature>
<reference evidence="9" key="2">
    <citation type="journal article" date="2019" name="Genome Biol. Evol.">
        <title>Day and night: Metabolic profiles and evolutionary relationships of six axenic non-marine cyanobacteria.</title>
        <authorList>
            <person name="Will S.E."/>
            <person name="Henke P."/>
            <person name="Boedeker C."/>
            <person name="Huang S."/>
            <person name="Brinkmann H."/>
            <person name="Rohde M."/>
            <person name="Jarek M."/>
            <person name="Friedl T."/>
            <person name="Seufert S."/>
            <person name="Schumacher M."/>
            <person name="Overmann J."/>
            <person name="Neumann-Schaal M."/>
            <person name="Petersen J."/>
        </authorList>
    </citation>
    <scope>NUCLEOTIDE SEQUENCE [LARGE SCALE GENOMIC DNA]</scope>
    <source>
        <strain evidence="9">PCC 7102</strain>
    </source>
</reference>
<keyword evidence="5 7" id="KW-0472">Membrane</keyword>
<sequence>MPYPSNYSSNARVEPEIDAVEITVETTDIDNNNGWSCGTEELLDALPQPWTRSLLYVLLICVTFVLPWAMLSKVDETGSARGRIEPEGATQRLDSQASGSVKAVKVKKGDVIKANQVLVELESDVLQAQIQQVQTKLEGIVNQRRQLELLATQLQSAIDVTEQQNKSQELEKLAQVNQAYKDLDTKQSTHNLQKLEKLAPIEQAQQNIESTQTALSLADIRLSKDIAEVQRYKELAQQGVVPQTKIVELEKQAQESQVLTSKAQSDVKQAHLRLKQEQSRYQVIINQTLSDIGQAKLRYLEQQSSYKSVIQAGRLALLKSQENLKDLQTQIGALQSQIAQTRAEITSLKLQLQQKIVRAPIDGVIFALPIEKPGMVVQPGQMIAQIAPKNTTLILKAQIPSQQSGFLKVGRKVKVKFDAYPYQDYGVAPGQIKWISPDSKVNQTPQGNIETFELDIALQQPYLESGNKRITLTPGQTATAEVIIRQRRVIDFMLDPFRKLQKGGLEL</sequence>
<evidence type="ECO:0000313" key="10">
    <source>
        <dbReference type="Proteomes" id="UP000271624"/>
    </source>
</evidence>
<evidence type="ECO:0000259" key="8">
    <source>
        <dbReference type="Pfam" id="PF26002"/>
    </source>
</evidence>
<comment type="caution">
    <text evidence="9">The sequence shown here is derived from an EMBL/GenBank/DDBJ whole genome shotgun (WGS) entry which is preliminary data.</text>
</comment>
<evidence type="ECO:0000256" key="4">
    <source>
        <dbReference type="ARBA" id="ARBA00022989"/>
    </source>
</evidence>
<feature type="coiled-coil region" evidence="6">
    <location>
        <begin position="130"/>
        <end position="171"/>
    </location>
</feature>
<keyword evidence="6" id="KW-0175">Coiled coil</keyword>
<evidence type="ECO:0000256" key="3">
    <source>
        <dbReference type="ARBA" id="ARBA00022692"/>
    </source>
</evidence>
<dbReference type="GO" id="GO:0016020">
    <property type="term" value="C:membrane"/>
    <property type="evidence" value="ECO:0007669"/>
    <property type="project" value="UniProtKB-SubCell"/>
</dbReference>
<dbReference type="PANTHER" id="PTHR30386">
    <property type="entry name" value="MEMBRANE FUSION SUBUNIT OF EMRAB-TOLC MULTIDRUG EFFLUX PUMP"/>
    <property type="match status" value="1"/>
</dbReference>
<proteinExistence type="inferred from homology"/>
<comment type="subcellular location">
    <subcellularLocation>
        <location evidence="1">Membrane</location>
        <topology evidence="1">Single-pass membrane protein</topology>
    </subcellularLocation>
</comment>
<evidence type="ECO:0000256" key="2">
    <source>
        <dbReference type="ARBA" id="ARBA00009477"/>
    </source>
</evidence>
<dbReference type="EMBL" id="RSCL01000037">
    <property type="protein sequence ID" value="RUS96247.1"/>
    <property type="molecule type" value="Genomic_DNA"/>
</dbReference>
<dbReference type="InterPro" id="IPR058982">
    <property type="entry name" value="Beta-barrel_AprE"/>
</dbReference>
<dbReference type="AlphaFoldDB" id="A0A3S1C6K5"/>
<dbReference type="SUPFAM" id="SSF111369">
    <property type="entry name" value="HlyD-like secretion proteins"/>
    <property type="match status" value="1"/>
</dbReference>
<gene>
    <name evidence="9" type="primary">hlyD</name>
    <name evidence="9" type="ORF">DSM106972_087890</name>
</gene>
<dbReference type="InterPro" id="IPR050739">
    <property type="entry name" value="MFP"/>
</dbReference>
<dbReference type="OrthoDB" id="9775513at2"/>
<keyword evidence="4 7" id="KW-1133">Transmembrane helix</keyword>
<keyword evidence="10" id="KW-1185">Reference proteome</keyword>
<dbReference type="Gene3D" id="2.40.30.170">
    <property type="match status" value="1"/>
</dbReference>
<evidence type="ECO:0000256" key="5">
    <source>
        <dbReference type="ARBA" id="ARBA00023136"/>
    </source>
</evidence>
<dbReference type="PRINTS" id="PR01490">
    <property type="entry name" value="RTXTOXIND"/>
</dbReference>
<keyword evidence="3 7" id="KW-0812">Transmembrane</keyword>
<reference evidence="9" key="1">
    <citation type="submission" date="2018-12" db="EMBL/GenBank/DDBJ databases">
        <authorList>
            <person name="Will S."/>
            <person name="Neumann-Schaal M."/>
            <person name="Henke P."/>
        </authorList>
    </citation>
    <scope>NUCLEOTIDE SEQUENCE</scope>
    <source>
        <strain evidence="9">PCC 7102</strain>
    </source>
</reference>
<feature type="coiled-coil region" evidence="6">
    <location>
        <begin position="317"/>
        <end position="351"/>
    </location>
</feature>
<dbReference type="PANTHER" id="PTHR30386:SF26">
    <property type="entry name" value="TRANSPORT PROTEIN COMB"/>
    <property type="match status" value="1"/>
</dbReference>
<dbReference type="RefSeq" id="WP_127086771.1">
    <property type="nucleotide sequence ID" value="NZ_RSCL01000037.1"/>
</dbReference>
<comment type="similarity">
    <text evidence="2">Belongs to the membrane fusion protein (MFP) (TC 8.A.1) family.</text>
</comment>
<evidence type="ECO:0000256" key="1">
    <source>
        <dbReference type="ARBA" id="ARBA00004167"/>
    </source>
</evidence>
<dbReference type="Gene3D" id="2.40.50.100">
    <property type="match status" value="1"/>
</dbReference>
<dbReference type="Proteomes" id="UP000271624">
    <property type="component" value="Unassembled WGS sequence"/>
</dbReference>
<evidence type="ECO:0000256" key="6">
    <source>
        <dbReference type="SAM" id="Coils"/>
    </source>
</evidence>